<feature type="chain" id="PRO_5002231822" evidence="1">
    <location>
        <begin position="25"/>
        <end position="346"/>
    </location>
</feature>
<dbReference type="PATRIC" id="fig|1549858.7.peg.2298"/>
<organism evidence="2 3">
    <name type="scientific">Sphingomonas melonis</name>
    <dbReference type="NCBI Taxonomy" id="152682"/>
    <lineage>
        <taxon>Bacteria</taxon>
        <taxon>Pseudomonadati</taxon>
        <taxon>Pseudomonadota</taxon>
        <taxon>Alphaproteobacteria</taxon>
        <taxon>Sphingomonadales</taxon>
        <taxon>Sphingomonadaceae</taxon>
        <taxon>Sphingomonas</taxon>
    </lineage>
</organism>
<comment type="caution">
    <text evidence="2">The sequence shown here is derived from an EMBL/GenBank/DDBJ whole genome shotgun (WGS) entry which is preliminary data.</text>
</comment>
<dbReference type="AlphaFoldDB" id="A0A0D1JYH8"/>
<dbReference type="Pfam" id="PF20329">
    <property type="entry name" value="DUF6624"/>
    <property type="match status" value="1"/>
</dbReference>
<name>A0A0D1JYH8_9SPHN</name>
<keyword evidence="1" id="KW-0732">Signal</keyword>
<evidence type="ECO:0000313" key="3">
    <source>
        <dbReference type="Proteomes" id="UP000033203"/>
    </source>
</evidence>
<dbReference type="Proteomes" id="UP000033203">
    <property type="component" value="Unassembled WGS sequence"/>
</dbReference>
<sequence>MMRTEHGVMIRRLALLAAALLATAEAPPPPAPLAPYITGGTFRPGDYGWLRGAFDDATPAQKAEWHVLDAWLKQCRQESTAQTRAELIALGIADPKIRPTAYGEAPCSAVDRVFPQGDMGDDWSLFQTKLASARRVADTLVWSAALAQAVGDEAGDILTAQLIARPITDQVLRTSLAWNQGSTQGAPPLDPMEAGIVRGLTWSAIAARDHANTAWMKTVVAKHGWPTIAMVGAQASSSAWMLVQHADDDPVFQLKMLRLMEPLAVRGQVSPQNYALLYDRVMLQMVGTQRYGTQMSCKTGSWQPFPLEDAAKVEGYRRAAGLNTMAQNAARILHENGPCPPMPPAH</sequence>
<evidence type="ECO:0000256" key="1">
    <source>
        <dbReference type="SAM" id="SignalP"/>
    </source>
</evidence>
<feature type="signal peptide" evidence="1">
    <location>
        <begin position="1"/>
        <end position="24"/>
    </location>
</feature>
<gene>
    <name evidence="2" type="ORF">SR41_15430</name>
</gene>
<dbReference type="InterPro" id="IPR046732">
    <property type="entry name" value="DUF6624"/>
</dbReference>
<dbReference type="EMBL" id="JXTP01000083">
    <property type="protein sequence ID" value="KIU26278.1"/>
    <property type="molecule type" value="Genomic_DNA"/>
</dbReference>
<accession>A0A0D1JYH8</accession>
<proteinExistence type="predicted"/>
<reference evidence="2 3" key="1">
    <citation type="submission" date="2015-01" db="EMBL/GenBank/DDBJ databases">
        <title>Genome of Sphingomonas taxi strain 30a.</title>
        <authorList>
            <person name="Eevers N."/>
            <person name="Van Hamme J."/>
            <person name="Bottos E."/>
            <person name="Weyens N."/>
            <person name="Vangronsveld J."/>
        </authorList>
    </citation>
    <scope>NUCLEOTIDE SEQUENCE [LARGE SCALE GENOMIC DNA]</scope>
    <source>
        <strain evidence="2 3">30a</strain>
    </source>
</reference>
<evidence type="ECO:0000313" key="2">
    <source>
        <dbReference type="EMBL" id="KIU26278.1"/>
    </source>
</evidence>
<protein>
    <submittedName>
        <fullName evidence="2">Uncharacterized protein</fullName>
    </submittedName>
</protein>